<evidence type="ECO:0000259" key="8">
    <source>
        <dbReference type="Pfam" id="PF02397"/>
    </source>
</evidence>
<dbReference type="EMBL" id="WUTS01000001">
    <property type="protein sequence ID" value="NAW13340.1"/>
    <property type="molecule type" value="Genomic_DNA"/>
</dbReference>
<comment type="caution">
    <text evidence="9">The sequence shown here is derived from an EMBL/GenBank/DDBJ whole genome shotgun (WGS) entry which is preliminary data.</text>
</comment>
<name>A0A7X4W0C1_9GAMM</name>
<feature type="transmembrane region" description="Helical" evidence="7">
    <location>
        <begin position="21"/>
        <end position="37"/>
    </location>
</feature>
<accession>A0A7X4W0C1</accession>
<sequence>MKRKHRFISGYHAYTTDAIRLVDLVLLFLSGWLAYWLRFDTWVMTERYLWGVTLGGLFGLMVLPSFNIYRSWRGQLRIRLVLKLLGAYAVIGGLLALVMFITKTGANFSRLWVGFWMVISVSGSISIRAIAYPILNRVRAKGGNRKSVMLIGDPVSCARARRHILKLPTAGFDVGRVILTDHDWNDDLEGIKHDLFKNGASIDQDEEEVWICLPISQGDVVRDIQRSLNLSTANVRYMPDMRDFRLINHAMSDVAGLIMLDLSCSPMSFGARLVKRLEDRLLSAIILILISPLLVAIALGVKLTSPGPVFYRQERVGMNGKPFMMLKFRSMPVDAEKNGIRWGGAASMPVTRFGSFLRRTSLDELPQFLNVLKGDMSIVGPRPERTVFVDQLKHEIPGYMQKHMVKAGITGWAQINGWRGDTDLQKRIEFDLWYVENWSLWLDLKIIFLTFFKGFIHKHAY</sequence>
<evidence type="ECO:0000256" key="4">
    <source>
        <dbReference type="ARBA" id="ARBA00022692"/>
    </source>
</evidence>
<evidence type="ECO:0000313" key="10">
    <source>
        <dbReference type="Proteomes" id="UP000448235"/>
    </source>
</evidence>
<dbReference type="AlphaFoldDB" id="A0A7X4W0C1"/>
<dbReference type="GO" id="GO:0016020">
    <property type="term" value="C:membrane"/>
    <property type="evidence" value="ECO:0007669"/>
    <property type="project" value="UniProtKB-SubCell"/>
</dbReference>
<dbReference type="Pfam" id="PF02397">
    <property type="entry name" value="Bac_transf"/>
    <property type="match status" value="1"/>
</dbReference>
<feature type="transmembrane region" description="Helical" evidence="7">
    <location>
        <begin position="113"/>
        <end position="135"/>
    </location>
</feature>
<feature type="domain" description="Bacterial sugar transferase" evidence="8">
    <location>
        <begin position="275"/>
        <end position="453"/>
    </location>
</feature>
<organism evidence="9 10">
    <name type="scientific">Halomonas icarae</name>
    <dbReference type="NCBI Taxonomy" id="2691040"/>
    <lineage>
        <taxon>Bacteria</taxon>
        <taxon>Pseudomonadati</taxon>
        <taxon>Pseudomonadota</taxon>
        <taxon>Gammaproteobacteria</taxon>
        <taxon>Oceanospirillales</taxon>
        <taxon>Halomonadaceae</taxon>
        <taxon>Halomonas</taxon>
    </lineage>
</organism>
<evidence type="ECO:0000256" key="6">
    <source>
        <dbReference type="ARBA" id="ARBA00023136"/>
    </source>
</evidence>
<dbReference type="Proteomes" id="UP000448235">
    <property type="component" value="Unassembled WGS sequence"/>
</dbReference>
<evidence type="ECO:0000256" key="2">
    <source>
        <dbReference type="ARBA" id="ARBA00006464"/>
    </source>
</evidence>
<keyword evidence="10" id="KW-1185">Reference proteome</keyword>
<feature type="transmembrane region" description="Helical" evidence="7">
    <location>
        <begin position="281"/>
        <end position="301"/>
    </location>
</feature>
<dbReference type="EC" id="2.7.8.31" evidence="9"/>
<evidence type="ECO:0000256" key="1">
    <source>
        <dbReference type="ARBA" id="ARBA00004141"/>
    </source>
</evidence>
<keyword evidence="3 9" id="KW-0808">Transferase</keyword>
<dbReference type="NCBIfam" id="TIGR03025">
    <property type="entry name" value="EPS_sugtrans"/>
    <property type="match status" value="1"/>
</dbReference>
<reference evidence="9 10" key="1">
    <citation type="submission" date="2019-12" db="EMBL/GenBank/DDBJ databases">
        <title>Draft genome sequencing of Halomonas icarensis D1-1.</title>
        <authorList>
            <person name="Pandiyan K."/>
            <person name="Kushwaha P."/>
            <person name="Gowdham M."/>
            <person name="Chakdar H."/>
            <person name="Singh A."/>
            <person name="Kumar M."/>
            <person name="Saxena A.K."/>
        </authorList>
    </citation>
    <scope>NUCLEOTIDE SEQUENCE [LARGE SCALE GENOMIC DNA]</scope>
    <source>
        <strain evidence="9 10">D1-1</strain>
    </source>
</reference>
<evidence type="ECO:0000256" key="7">
    <source>
        <dbReference type="SAM" id="Phobius"/>
    </source>
</evidence>
<keyword evidence="4 7" id="KW-0812">Transmembrane</keyword>
<dbReference type="GO" id="GO:0089702">
    <property type="term" value="F:undecaprenyl-phosphate glucose phosphotransferase activity"/>
    <property type="evidence" value="ECO:0007669"/>
    <property type="project" value="UniProtKB-EC"/>
</dbReference>
<dbReference type="NCBIfam" id="TIGR03023">
    <property type="entry name" value="WcaJ_sugtrans"/>
    <property type="match status" value="1"/>
</dbReference>
<gene>
    <name evidence="9" type="ORF">GRB80_10815</name>
</gene>
<comment type="subcellular location">
    <subcellularLocation>
        <location evidence="1">Membrane</location>
        <topology evidence="1">Multi-pass membrane protein</topology>
    </subcellularLocation>
</comment>
<dbReference type="InterPro" id="IPR017473">
    <property type="entry name" value="Undecaprenyl-P_gluc_Ptfrase"/>
</dbReference>
<dbReference type="InterPro" id="IPR017475">
    <property type="entry name" value="EPS_sugar_tfrase"/>
</dbReference>
<comment type="similarity">
    <text evidence="2">Belongs to the bacterial sugar transferase family.</text>
</comment>
<dbReference type="InterPro" id="IPR003362">
    <property type="entry name" value="Bact_transf"/>
</dbReference>
<feature type="transmembrane region" description="Helical" evidence="7">
    <location>
        <begin position="81"/>
        <end position="101"/>
    </location>
</feature>
<feature type="transmembrane region" description="Helical" evidence="7">
    <location>
        <begin position="49"/>
        <end position="69"/>
    </location>
</feature>
<dbReference type="PANTHER" id="PTHR30576:SF0">
    <property type="entry name" value="UNDECAPRENYL-PHOSPHATE N-ACETYLGALACTOSAMINYL 1-PHOSPHATE TRANSFERASE-RELATED"/>
    <property type="match status" value="1"/>
</dbReference>
<dbReference type="PANTHER" id="PTHR30576">
    <property type="entry name" value="COLANIC BIOSYNTHESIS UDP-GLUCOSE LIPID CARRIER TRANSFERASE"/>
    <property type="match status" value="1"/>
</dbReference>
<dbReference type="Pfam" id="PF13727">
    <property type="entry name" value="CoA_binding_3"/>
    <property type="match status" value="1"/>
</dbReference>
<keyword evidence="5 7" id="KW-1133">Transmembrane helix</keyword>
<evidence type="ECO:0000313" key="9">
    <source>
        <dbReference type="EMBL" id="NAW13340.1"/>
    </source>
</evidence>
<proteinExistence type="inferred from homology"/>
<protein>
    <submittedName>
        <fullName evidence="9">Undecaprenyl-phosphate glucose phosphotransferase</fullName>
        <ecNumber evidence="9">2.7.8.31</ecNumber>
    </submittedName>
</protein>
<evidence type="ECO:0000256" key="3">
    <source>
        <dbReference type="ARBA" id="ARBA00022679"/>
    </source>
</evidence>
<evidence type="ECO:0000256" key="5">
    <source>
        <dbReference type="ARBA" id="ARBA00022989"/>
    </source>
</evidence>
<dbReference type="RefSeq" id="WP_161423582.1">
    <property type="nucleotide sequence ID" value="NZ_JARWMY010000011.1"/>
</dbReference>
<keyword evidence="6 7" id="KW-0472">Membrane</keyword>